<dbReference type="PANTHER" id="PTHR30435:SF2">
    <property type="entry name" value="FLAGELLAR BASAL-BODY ROD PROTEIN FLGC"/>
    <property type="match status" value="1"/>
</dbReference>
<dbReference type="InterPro" id="IPR006299">
    <property type="entry name" value="FlgC"/>
</dbReference>
<keyword evidence="4 6" id="KW-0975">Bacterial flagellum</keyword>
<comment type="subcellular location">
    <subcellularLocation>
        <location evidence="1 6">Bacterial flagellum basal body</location>
    </subcellularLocation>
</comment>
<comment type="caution">
    <text evidence="9">The sequence shown here is derived from an EMBL/GenBank/DDBJ whole genome shotgun (WGS) entry which is preliminary data.</text>
</comment>
<evidence type="ECO:0000256" key="5">
    <source>
        <dbReference type="ARBA" id="ARBA00025933"/>
    </source>
</evidence>
<organism evidence="9 10">
    <name type="scientific">Alkalibaculum bacchi</name>
    <dbReference type="NCBI Taxonomy" id="645887"/>
    <lineage>
        <taxon>Bacteria</taxon>
        <taxon>Bacillati</taxon>
        <taxon>Bacillota</taxon>
        <taxon>Clostridia</taxon>
        <taxon>Eubacteriales</taxon>
        <taxon>Eubacteriaceae</taxon>
        <taxon>Alkalibaculum</taxon>
    </lineage>
</organism>
<dbReference type="PROSITE" id="PS00588">
    <property type="entry name" value="FLAGELLA_BB_ROD"/>
    <property type="match status" value="1"/>
</dbReference>
<comment type="subunit">
    <text evidence="5 6">The basal body constitutes a major portion of the flagellar organelle and consists of four rings (L,P,S, and M) mounted on a central rod. The rod consists of about 26 subunits of FlgG in the distal portion, and FlgB, FlgC and FlgF are thought to build up the proximal portion of the rod with about 6 subunits each.</text>
</comment>
<dbReference type="EMBL" id="QNRX01000001">
    <property type="protein sequence ID" value="RBP70110.1"/>
    <property type="molecule type" value="Genomic_DNA"/>
</dbReference>
<gene>
    <name evidence="9" type="ORF">DES36_101164</name>
</gene>
<feature type="domain" description="Flagellar basal body rod protein N-terminal" evidence="7">
    <location>
        <begin position="7"/>
        <end position="35"/>
    </location>
</feature>
<accession>A0A366IH10</accession>
<evidence type="ECO:0000256" key="4">
    <source>
        <dbReference type="ARBA" id="ARBA00023143"/>
    </source>
</evidence>
<dbReference type="AlphaFoldDB" id="A0A366IH10"/>
<evidence type="ECO:0000259" key="8">
    <source>
        <dbReference type="Pfam" id="PF06429"/>
    </source>
</evidence>
<evidence type="ECO:0000313" key="9">
    <source>
        <dbReference type="EMBL" id="RBP70110.1"/>
    </source>
</evidence>
<dbReference type="Pfam" id="PF06429">
    <property type="entry name" value="Flg_bbr_C"/>
    <property type="match status" value="1"/>
</dbReference>
<evidence type="ECO:0000259" key="7">
    <source>
        <dbReference type="Pfam" id="PF00460"/>
    </source>
</evidence>
<name>A0A366IH10_9FIRM</name>
<dbReference type="GO" id="GO:0071978">
    <property type="term" value="P:bacterial-type flagellum-dependent swarming motility"/>
    <property type="evidence" value="ECO:0007669"/>
    <property type="project" value="TreeGrafter"/>
</dbReference>
<dbReference type="RefSeq" id="WP_113919319.1">
    <property type="nucleotide sequence ID" value="NZ_CALNCS010000100.1"/>
</dbReference>
<keyword evidence="10" id="KW-1185">Reference proteome</keyword>
<dbReference type="NCBIfam" id="TIGR01395">
    <property type="entry name" value="FlgC"/>
    <property type="match status" value="1"/>
</dbReference>
<feature type="domain" description="Flagellar basal-body/hook protein C-terminal" evidence="8">
    <location>
        <begin position="97"/>
        <end position="140"/>
    </location>
</feature>
<dbReference type="InterPro" id="IPR019776">
    <property type="entry name" value="Flagellar_basal_body_rod_CS"/>
</dbReference>
<dbReference type="InterPro" id="IPR010930">
    <property type="entry name" value="Flg_bb/hook_C_dom"/>
</dbReference>
<keyword evidence="9" id="KW-0282">Flagellum</keyword>
<dbReference type="Pfam" id="PF00460">
    <property type="entry name" value="Flg_bb_rod"/>
    <property type="match status" value="1"/>
</dbReference>
<dbReference type="Proteomes" id="UP000253490">
    <property type="component" value="Unassembled WGS sequence"/>
</dbReference>
<proteinExistence type="inferred from homology"/>
<evidence type="ECO:0000313" key="10">
    <source>
        <dbReference type="Proteomes" id="UP000253490"/>
    </source>
</evidence>
<dbReference type="InterPro" id="IPR001444">
    <property type="entry name" value="Flag_bb_rod_N"/>
</dbReference>
<evidence type="ECO:0000256" key="2">
    <source>
        <dbReference type="ARBA" id="ARBA00009677"/>
    </source>
</evidence>
<dbReference type="GO" id="GO:0030694">
    <property type="term" value="C:bacterial-type flagellum basal body, rod"/>
    <property type="evidence" value="ECO:0007669"/>
    <property type="project" value="UniProtKB-UniRule"/>
</dbReference>
<sequence length="144" mass="16024">MSVFNSMQINASGLALERLKMDTISTNIANVNTTRTEEGGPYLRKDVVFEEKLRTEISKVTGRMEKKSAGVRVVGIAQDEENLEMVYNPSHPDANEEGYVMMPNVNMVDEMIHLISTQRAYEANVTALNTSKSILKKALEISKG</sequence>
<evidence type="ECO:0000256" key="6">
    <source>
        <dbReference type="RuleBase" id="RU362062"/>
    </source>
</evidence>
<dbReference type="OrthoDB" id="9794148at2"/>
<dbReference type="PANTHER" id="PTHR30435">
    <property type="entry name" value="FLAGELLAR PROTEIN"/>
    <property type="match status" value="1"/>
</dbReference>
<reference evidence="9 10" key="1">
    <citation type="submission" date="2018-06" db="EMBL/GenBank/DDBJ databases">
        <title>Genomic Encyclopedia of Type Strains, Phase IV (KMG-IV): sequencing the most valuable type-strain genomes for metagenomic binning, comparative biology and taxonomic classification.</title>
        <authorList>
            <person name="Goeker M."/>
        </authorList>
    </citation>
    <scope>NUCLEOTIDE SEQUENCE [LARGE SCALE GENOMIC DNA]</scope>
    <source>
        <strain evidence="9 10">DSM 22112</strain>
    </source>
</reference>
<comment type="similarity">
    <text evidence="2">Belongs to the flagella basal body rod proteins family.</text>
</comment>
<evidence type="ECO:0000256" key="3">
    <source>
        <dbReference type="ARBA" id="ARBA00017941"/>
    </source>
</evidence>
<protein>
    <recommendedName>
        <fullName evidence="3 6">Flagellar basal-body rod protein FlgC</fullName>
    </recommendedName>
</protein>
<keyword evidence="9" id="KW-0966">Cell projection</keyword>
<keyword evidence="9" id="KW-0969">Cilium</keyword>
<evidence type="ECO:0000256" key="1">
    <source>
        <dbReference type="ARBA" id="ARBA00004117"/>
    </source>
</evidence>